<sequence>MRPTILLAATLLLPAAFPLTANAASFDCAKASTFVEHHICADPSLSALDERLSKVYRQVVDASPRPDAVRAEQRTWLREVRNGCTTPQCVSQAYSVRLDKLNAQARTEGSVKSDGKGAGSTVEIALEPVRSNTVVVKVPPALDVPAEVAHTAISATVPTPRSTIMFSYQILETSLQSRIAGNGGADITPPDGHTFVVVKYRYKNLTKQPIGSMRLPSLGLDLPDGRHDHPDVNASTAYAAASNLDTQLTNDANPVLNPGMTAVDADVFKVRKDLLTKPGWVLVIEADEDVKVPLTLRN</sequence>
<keyword evidence="5" id="KW-1185">Reference proteome</keyword>
<evidence type="ECO:0000313" key="4">
    <source>
        <dbReference type="EMBL" id="QEI07654.1"/>
    </source>
</evidence>
<dbReference type="KEGG" id="pacr:FXN63_18775"/>
<reference evidence="4 5" key="1">
    <citation type="submission" date="2019-08" db="EMBL/GenBank/DDBJ databases">
        <title>Amphibian skin-associated Pigmentiphaga: genome sequence and occurrence across geography and hosts.</title>
        <authorList>
            <person name="Bletz M.C."/>
            <person name="Bunk B."/>
            <person name="Sproeer C."/>
            <person name="Biwer P."/>
            <person name="Reiter S."/>
            <person name="Rabemananjara F.C.E."/>
            <person name="Schulz S."/>
            <person name="Overmann J."/>
            <person name="Vences M."/>
        </authorList>
    </citation>
    <scope>NUCLEOTIDE SEQUENCE [LARGE SCALE GENOMIC DNA]</scope>
    <source>
        <strain evidence="4 5">Mada1488</strain>
    </source>
</reference>
<protein>
    <submittedName>
        <fullName evidence="4">DUF1311 domain-containing protein</fullName>
    </submittedName>
</protein>
<feature type="chain" id="PRO_5022793900" evidence="2">
    <location>
        <begin position="24"/>
        <end position="298"/>
    </location>
</feature>
<proteinExistence type="predicted"/>
<evidence type="ECO:0000313" key="5">
    <source>
        <dbReference type="Proteomes" id="UP000325161"/>
    </source>
</evidence>
<dbReference type="PANTHER" id="PTHR37549:SF1">
    <property type="entry name" value="LIPOPROTEIN LPRI"/>
    <property type="match status" value="1"/>
</dbReference>
<dbReference type="EMBL" id="CP043046">
    <property type="protein sequence ID" value="QEI07654.1"/>
    <property type="molecule type" value="Genomic_DNA"/>
</dbReference>
<dbReference type="Pfam" id="PF07007">
    <property type="entry name" value="LprI"/>
    <property type="match status" value="1"/>
</dbReference>
<gene>
    <name evidence="4" type="ORF">FXN63_18775</name>
</gene>
<dbReference type="PANTHER" id="PTHR37549">
    <property type="entry name" value="LIPOPROTEIN LPRI"/>
    <property type="match status" value="1"/>
</dbReference>
<feature type="domain" description="Lysozyme inhibitor LprI-like N-terminal" evidence="3">
    <location>
        <begin position="28"/>
        <end position="84"/>
    </location>
</feature>
<dbReference type="Proteomes" id="UP000325161">
    <property type="component" value="Chromosome"/>
</dbReference>
<dbReference type="GO" id="GO:0005576">
    <property type="term" value="C:extracellular region"/>
    <property type="evidence" value="ECO:0007669"/>
    <property type="project" value="TreeGrafter"/>
</dbReference>
<accession>A0A5C0B1B0</accession>
<dbReference type="InterPro" id="IPR029050">
    <property type="entry name" value="Immunoprotect_excell_Ig-like"/>
</dbReference>
<evidence type="ECO:0000256" key="2">
    <source>
        <dbReference type="SAM" id="SignalP"/>
    </source>
</evidence>
<dbReference type="InterPro" id="IPR052755">
    <property type="entry name" value="Lysozyme_Inhibitor_LprI"/>
</dbReference>
<dbReference type="AlphaFoldDB" id="A0A5C0B1B0"/>
<dbReference type="Gene3D" id="1.20.1270.180">
    <property type="match status" value="1"/>
</dbReference>
<keyword evidence="1 2" id="KW-0732">Signal</keyword>
<organism evidence="4 5">
    <name type="scientific">Pigmentiphaga aceris</name>
    <dbReference type="NCBI Taxonomy" id="1940612"/>
    <lineage>
        <taxon>Bacteria</taxon>
        <taxon>Pseudomonadati</taxon>
        <taxon>Pseudomonadota</taxon>
        <taxon>Betaproteobacteria</taxon>
        <taxon>Burkholderiales</taxon>
        <taxon>Alcaligenaceae</taxon>
        <taxon>Pigmentiphaga</taxon>
    </lineage>
</organism>
<name>A0A5C0B1B0_9BURK</name>
<dbReference type="Gene3D" id="2.60.40.1240">
    <property type="match status" value="1"/>
</dbReference>
<dbReference type="InterPro" id="IPR009739">
    <property type="entry name" value="LprI-like_N"/>
</dbReference>
<feature type="signal peptide" evidence="2">
    <location>
        <begin position="1"/>
        <end position="23"/>
    </location>
</feature>
<dbReference type="OrthoDB" id="8592519at2"/>
<dbReference type="RefSeq" id="WP_148816701.1">
    <property type="nucleotide sequence ID" value="NZ_CP043046.1"/>
</dbReference>
<evidence type="ECO:0000256" key="1">
    <source>
        <dbReference type="ARBA" id="ARBA00022729"/>
    </source>
</evidence>
<evidence type="ECO:0000259" key="3">
    <source>
        <dbReference type="Pfam" id="PF07007"/>
    </source>
</evidence>